<dbReference type="EMBL" id="LECT01000048">
    <property type="protein sequence ID" value="KLU01988.1"/>
    <property type="molecule type" value="Genomic_DNA"/>
</dbReference>
<organism evidence="1 2">
    <name type="scientific">Rhodopirellula islandica</name>
    <dbReference type="NCBI Taxonomy" id="595434"/>
    <lineage>
        <taxon>Bacteria</taxon>
        <taxon>Pseudomonadati</taxon>
        <taxon>Planctomycetota</taxon>
        <taxon>Planctomycetia</taxon>
        <taxon>Pirellulales</taxon>
        <taxon>Pirellulaceae</taxon>
        <taxon>Rhodopirellula</taxon>
    </lineage>
</organism>
<sequence>MSAAGYSLANLIVEKSPTIKWYSDLHPFFARIESIVRQHRWLWTDVDLTCELPVPPNNSDRYLVDGDTLYDFALNRPQFVWSVLSALPASADFDPTILDSVPYADGNADLWHGSPRPQFSDASFEIVCWDSSATLLIGASDDVANAFLAAYPDARNLDTDNQSRG</sequence>
<protein>
    <submittedName>
        <fullName evidence="1">Uncharacterized protein</fullName>
    </submittedName>
</protein>
<dbReference type="STRING" id="595434.RISK_006172"/>
<reference evidence="1" key="1">
    <citation type="submission" date="2015-05" db="EMBL/GenBank/DDBJ databases">
        <title>Permanent draft genome of Rhodopirellula islandicus K833.</title>
        <authorList>
            <person name="Kizina J."/>
            <person name="Richter M."/>
            <person name="Glockner F.O."/>
            <person name="Harder J."/>
        </authorList>
    </citation>
    <scope>NUCLEOTIDE SEQUENCE [LARGE SCALE GENOMIC DNA]</scope>
    <source>
        <strain evidence="1">K833</strain>
    </source>
</reference>
<comment type="caution">
    <text evidence="1">The sequence shown here is derived from an EMBL/GenBank/DDBJ whole genome shotgun (WGS) entry which is preliminary data.</text>
</comment>
<keyword evidence="2" id="KW-1185">Reference proteome</keyword>
<name>A0A0J1B5W7_RHOIS</name>
<dbReference type="Proteomes" id="UP000036367">
    <property type="component" value="Unassembled WGS sequence"/>
</dbReference>
<gene>
    <name evidence="1" type="ORF">RISK_006172</name>
</gene>
<proteinExistence type="predicted"/>
<dbReference type="PATRIC" id="fig|595434.4.peg.5862"/>
<accession>A0A0J1B5W7</accession>
<dbReference type="AlphaFoldDB" id="A0A0J1B5W7"/>
<evidence type="ECO:0000313" key="2">
    <source>
        <dbReference type="Proteomes" id="UP000036367"/>
    </source>
</evidence>
<evidence type="ECO:0000313" key="1">
    <source>
        <dbReference type="EMBL" id="KLU01988.1"/>
    </source>
</evidence>